<keyword evidence="2" id="KW-1185">Reference proteome</keyword>
<name>A0A409XF25_PSICY</name>
<gene>
    <name evidence="1" type="ORF">CVT25_002148</name>
</gene>
<reference evidence="1 2" key="1">
    <citation type="journal article" date="2018" name="Evol. Lett.">
        <title>Horizontal gene cluster transfer increased hallucinogenic mushroom diversity.</title>
        <authorList>
            <person name="Reynolds H.T."/>
            <person name="Vijayakumar V."/>
            <person name="Gluck-Thaler E."/>
            <person name="Korotkin H.B."/>
            <person name="Matheny P.B."/>
            <person name="Slot J.C."/>
        </authorList>
    </citation>
    <scope>NUCLEOTIDE SEQUENCE [LARGE SCALE GENOMIC DNA]</scope>
    <source>
        <strain evidence="1 2">2631</strain>
    </source>
</reference>
<dbReference type="EMBL" id="NHYD01001888">
    <property type="protein sequence ID" value="PPQ89372.1"/>
    <property type="molecule type" value="Genomic_DNA"/>
</dbReference>
<proteinExistence type="predicted"/>
<organism evidence="1 2">
    <name type="scientific">Psilocybe cyanescens</name>
    <dbReference type="NCBI Taxonomy" id="93625"/>
    <lineage>
        <taxon>Eukaryota</taxon>
        <taxon>Fungi</taxon>
        <taxon>Dikarya</taxon>
        <taxon>Basidiomycota</taxon>
        <taxon>Agaricomycotina</taxon>
        <taxon>Agaricomycetes</taxon>
        <taxon>Agaricomycetidae</taxon>
        <taxon>Agaricales</taxon>
        <taxon>Agaricineae</taxon>
        <taxon>Strophariaceae</taxon>
        <taxon>Psilocybe</taxon>
    </lineage>
</organism>
<dbReference type="Proteomes" id="UP000283269">
    <property type="component" value="Unassembled WGS sequence"/>
</dbReference>
<protein>
    <submittedName>
        <fullName evidence="1">Uncharacterized protein</fullName>
    </submittedName>
</protein>
<dbReference type="STRING" id="93625.A0A409XF25"/>
<evidence type="ECO:0000313" key="1">
    <source>
        <dbReference type="EMBL" id="PPQ89372.1"/>
    </source>
</evidence>
<dbReference type="InParanoid" id="A0A409XF25"/>
<dbReference type="AlphaFoldDB" id="A0A409XF25"/>
<comment type="caution">
    <text evidence="1">The sequence shown here is derived from an EMBL/GenBank/DDBJ whole genome shotgun (WGS) entry which is preliminary data.</text>
</comment>
<dbReference type="OrthoDB" id="2959658at2759"/>
<accession>A0A409XF25</accession>
<evidence type="ECO:0000313" key="2">
    <source>
        <dbReference type="Proteomes" id="UP000283269"/>
    </source>
</evidence>
<sequence>MAELFAAALIRRKSDLQGREEEIAECFIAHIITLKDHMAHSMKRPDETPEECDMHLANDLKRKQASKRGHAHQTKLFQTCLNSCLLAGKNRHAEAIDTLGEDGMSSDESDGPGVKRVKLLPWRNPCLLNTVTTADSCLPKQNVYGRRRPGAQPDMHL</sequence>